<dbReference type="Gene3D" id="3.40.50.12780">
    <property type="entry name" value="N-terminal domain of ligase-like"/>
    <property type="match status" value="1"/>
</dbReference>
<proteinExistence type="inferred from homology"/>
<comment type="similarity">
    <text evidence="1">Belongs to the ATP-dependent AMP-binding enzyme family.</text>
</comment>
<evidence type="ECO:0000256" key="2">
    <source>
        <dbReference type="ARBA" id="ARBA00022598"/>
    </source>
</evidence>
<evidence type="ECO:0000256" key="1">
    <source>
        <dbReference type="ARBA" id="ARBA00006432"/>
    </source>
</evidence>
<dbReference type="PROSITE" id="PS00455">
    <property type="entry name" value="AMP_BINDING"/>
    <property type="match status" value="1"/>
</dbReference>
<dbReference type="Proteomes" id="UP001589894">
    <property type="component" value="Unassembled WGS sequence"/>
</dbReference>
<comment type="caution">
    <text evidence="5">The sequence shown here is derived from an EMBL/GenBank/DDBJ whole genome shotgun (WGS) entry which is preliminary data.</text>
</comment>
<dbReference type="Pfam" id="PF13193">
    <property type="entry name" value="AMP-binding_C"/>
    <property type="match status" value="1"/>
</dbReference>
<dbReference type="RefSeq" id="WP_377335669.1">
    <property type="nucleotide sequence ID" value="NZ_JBHLUE010000002.1"/>
</dbReference>
<evidence type="ECO:0000313" key="6">
    <source>
        <dbReference type="Proteomes" id="UP001589894"/>
    </source>
</evidence>
<evidence type="ECO:0000313" key="5">
    <source>
        <dbReference type="EMBL" id="MFC0563289.1"/>
    </source>
</evidence>
<dbReference type="EMBL" id="JBHLUE010000002">
    <property type="protein sequence ID" value="MFC0563289.1"/>
    <property type="molecule type" value="Genomic_DNA"/>
</dbReference>
<gene>
    <name evidence="5" type="ORF">ACFFHU_03780</name>
</gene>
<organism evidence="5 6">
    <name type="scientific">Plantactinospora siamensis</name>
    <dbReference type="NCBI Taxonomy" id="555372"/>
    <lineage>
        <taxon>Bacteria</taxon>
        <taxon>Bacillati</taxon>
        <taxon>Actinomycetota</taxon>
        <taxon>Actinomycetes</taxon>
        <taxon>Micromonosporales</taxon>
        <taxon>Micromonosporaceae</taxon>
        <taxon>Plantactinospora</taxon>
    </lineage>
</organism>
<sequence length="520" mass="56871">MDLPFVVATLTRRGMLSPGAPGRVLSQLNTLRKWGYSLAGELRQAADRDPDRVALVDDGYGSITYGALLRRAERLAAALRSSLGLEEGRRIGILCRNHGGLVEACVAASLLGADSVLVNTGLSGPQLDVVAQEQDLRVLIYDAEFADRTVGLPAHIHRVDERRHEELIATAPPEPLRPPARSGRTIVLTSGTTGAPKGARRRTPSNFGPLVSIIDRIPLNVHDRMLITAPIFHTWGYAALQLGFGLRATIVLHRRFDPVATLRALDRHDCRALFAVPVMLQRLLEVPPPARRPPVEVVAVSGSALPGGLAPRFMDLYGDVLYNLYGSTEVSWASIATPADLRRAPTTAGRPPHGTRLAILDEHGAPVPRGRTGRIFVGNDMLFEGYTSGNGRERRDGLMDTGDLGHLDEHGLLYVDGRQDDMIVSGGENVFPSEVEDLLAGLPQVREVAVIGVPDQEYGQRLAAYVVLHRGETLDAEAVREYVRHYRARFSVPRDVYFPPYLPRNATGKVVARDLRQYRG</sequence>
<dbReference type="InterPro" id="IPR020845">
    <property type="entry name" value="AMP-binding_CS"/>
</dbReference>
<protein>
    <submittedName>
        <fullName evidence="5">AMP-binding protein</fullName>
    </submittedName>
</protein>
<keyword evidence="6" id="KW-1185">Reference proteome</keyword>
<feature type="domain" description="AMP-binding enzyme C-terminal" evidence="4">
    <location>
        <begin position="434"/>
        <end position="509"/>
    </location>
</feature>
<evidence type="ECO:0000259" key="4">
    <source>
        <dbReference type="Pfam" id="PF13193"/>
    </source>
</evidence>
<dbReference type="Pfam" id="PF00501">
    <property type="entry name" value="AMP-binding"/>
    <property type="match status" value="1"/>
</dbReference>
<dbReference type="InterPro" id="IPR025110">
    <property type="entry name" value="AMP-bd_C"/>
</dbReference>
<keyword evidence="2" id="KW-0436">Ligase</keyword>
<dbReference type="InterPro" id="IPR000873">
    <property type="entry name" value="AMP-dep_synth/lig_dom"/>
</dbReference>
<reference evidence="5 6" key="1">
    <citation type="submission" date="2024-09" db="EMBL/GenBank/DDBJ databases">
        <authorList>
            <person name="Sun Q."/>
            <person name="Mori K."/>
        </authorList>
    </citation>
    <scope>NUCLEOTIDE SEQUENCE [LARGE SCALE GENOMIC DNA]</scope>
    <source>
        <strain evidence="5 6">TBRC 2205</strain>
    </source>
</reference>
<feature type="domain" description="AMP-dependent synthetase/ligase" evidence="3">
    <location>
        <begin position="43"/>
        <end position="386"/>
    </location>
</feature>
<dbReference type="InterPro" id="IPR045851">
    <property type="entry name" value="AMP-bd_C_sf"/>
</dbReference>
<dbReference type="Gene3D" id="3.30.300.30">
    <property type="match status" value="1"/>
</dbReference>
<evidence type="ECO:0000259" key="3">
    <source>
        <dbReference type="Pfam" id="PF00501"/>
    </source>
</evidence>
<dbReference type="CDD" id="cd04433">
    <property type="entry name" value="AFD_class_I"/>
    <property type="match status" value="1"/>
</dbReference>
<name>A0ABV6NRH7_9ACTN</name>
<accession>A0ABV6NRH7</accession>
<dbReference type="PANTHER" id="PTHR43201">
    <property type="entry name" value="ACYL-COA SYNTHETASE"/>
    <property type="match status" value="1"/>
</dbReference>
<dbReference type="InterPro" id="IPR042099">
    <property type="entry name" value="ANL_N_sf"/>
</dbReference>
<dbReference type="PANTHER" id="PTHR43201:SF5">
    <property type="entry name" value="MEDIUM-CHAIN ACYL-COA LIGASE ACSF2, MITOCHONDRIAL"/>
    <property type="match status" value="1"/>
</dbReference>
<dbReference type="SUPFAM" id="SSF56801">
    <property type="entry name" value="Acetyl-CoA synthetase-like"/>
    <property type="match status" value="1"/>
</dbReference>